<feature type="transmembrane region" description="Helical" evidence="1">
    <location>
        <begin position="83"/>
        <end position="116"/>
    </location>
</feature>
<dbReference type="RefSeq" id="WP_274353939.1">
    <property type="nucleotide sequence ID" value="NZ_JAQZSM010000028.1"/>
</dbReference>
<feature type="domain" description="DUF1468" evidence="2">
    <location>
        <begin position="10"/>
        <end position="149"/>
    </location>
</feature>
<organism evidence="3 4">
    <name type="scientific">Roseinatronobacter alkalisoli</name>
    <dbReference type="NCBI Taxonomy" id="3028235"/>
    <lineage>
        <taxon>Bacteria</taxon>
        <taxon>Pseudomonadati</taxon>
        <taxon>Pseudomonadota</taxon>
        <taxon>Alphaproteobacteria</taxon>
        <taxon>Rhodobacterales</taxon>
        <taxon>Paracoccaceae</taxon>
        <taxon>Roseinatronobacter</taxon>
    </lineage>
</organism>
<evidence type="ECO:0000313" key="3">
    <source>
        <dbReference type="EMBL" id="MDD7973269.1"/>
    </source>
</evidence>
<keyword evidence="1" id="KW-0812">Transmembrane</keyword>
<sequence length="157" mass="16515">MIQNARADIVAGLLICAVGSIIVIYAYGNYPMGTLRRMGPGMFPAGLGAVLSLLGMVLALNSWRSLQANASHDWPPVQFELRTVGLTVAGVVAFAVLLRPMGLIPAVIAVVSISALSDARNKPLGIAVLALILVVLATVIFKFGLGLSFSLIAWNWS</sequence>
<dbReference type="EMBL" id="JAQZSM010000028">
    <property type="protein sequence ID" value="MDD7973269.1"/>
    <property type="molecule type" value="Genomic_DNA"/>
</dbReference>
<comment type="caution">
    <text evidence="3">The sequence shown here is derived from an EMBL/GenBank/DDBJ whole genome shotgun (WGS) entry which is preliminary data.</text>
</comment>
<evidence type="ECO:0000313" key="4">
    <source>
        <dbReference type="Proteomes" id="UP001431784"/>
    </source>
</evidence>
<dbReference type="Pfam" id="PF07331">
    <property type="entry name" value="TctB"/>
    <property type="match status" value="1"/>
</dbReference>
<keyword evidence="1" id="KW-0472">Membrane</keyword>
<evidence type="ECO:0000256" key="1">
    <source>
        <dbReference type="SAM" id="Phobius"/>
    </source>
</evidence>
<feature type="transmembrane region" description="Helical" evidence="1">
    <location>
        <begin position="128"/>
        <end position="154"/>
    </location>
</feature>
<feature type="transmembrane region" description="Helical" evidence="1">
    <location>
        <begin position="12"/>
        <end position="30"/>
    </location>
</feature>
<gene>
    <name evidence="3" type="ORF">PUT78_19500</name>
</gene>
<name>A0ABT5TDT5_9RHOB</name>
<dbReference type="Proteomes" id="UP001431784">
    <property type="component" value="Unassembled WGS sequence"/>
</dbReference>
<dbReference type="InterPro" id="IPR009936">
    <property type="entry name" value="DUF1468"/>
</dbReference>
<proteinExistence type="predicted"/>
<accession>A0ABT5TDT5</accession>
<protein>
    <submittedName>
        <fullName evidence="3">Tripartite tricarboxylate transporter TctB family protein</fullName>
    </submittedName>
</protein>
<keyword evidence="1" id="KW-1133">Transmembrane helix</keyword>
<evidence type="ECO:0000259" key="2">
    <source>
        <dbReference type="Pfam" id="PF07331"/>
    </source>
</evidence>
<keyword evidence="4" id="KW-1185">Reference proteome</keyword>
<feature type="transmembrane region" description="Helical" evidence="1">
    <location>
        <begin position="42"/>
        <end position="63"/>
    </location>
</feature>
<reference evidence="3" key="1">
    <citation type="submission" date="2023-02" db="EMBL/GenBank/DDBJ databases">
        <title>Description of Roseinatronobacter alkalisoli sp. nov., an alkaliphilic bacerium isolated from soda soil.</title>
        <authorList>
            <person name="Wei W."/>
        </authorList>
    </citation>
    <scope>NUCLEOTIDE SEQUENCE</scope>
    <source>
        <strain evidence="3">HJB301</strain>
    </source>
</reference>